<name>A0AAX2KXH7_ENTFL</name>
<protein>
    <submittedName>
        <fullName evidence="1">Uncharacterized protein</fullName>
    </submittedName>
</protein>
<proteinExistence type="predicted"/>
<organism evidence="1 2">
    <name type="scientific">Enterococcus faecalis</name>
    <name type="common">Streptococcus faecalis</name>
    <dbReference type="NCBI Taxonomy" id="1351"/>
    <lineage>
        <taxon>Bacteria</taxon>
        <taxon>Bacillati</taxon>
        <taxon>Bacillota</taxon>
        <taxon>Bacilli</taxon>
        <taxon>Lactobacillales</taxon>
        <taxon>Enterococcaceae</taxon>
        <taxon>Enterococcus</taxon>
    </lineage>
</organism>
<dbReference type="Proteomes" id="UP000254396">
    <property type="component" value="Unassembled WGS sequence"/>
</dbReference>
<dbReference type="AlphaFoldDB" id="A0AAX2KXH7"/>
<dbReference type="EMBL" id="UGIX01000005">
    <property type="protein sequence ID" value="STQ83092.1"/>
    <property type="molecule type" value="Genomic_DNA"/>
</dbReference>
<accession>A0AAX2KXH7</accession>
<gene>
    <name evidence="1" type="ORF">NCTC13379_03537</name>
</gene>
<reference evidence="1 2" key="1">
    <citation type="submission" date="2018-06" db="EMBL/GenBank/DDBJ databases">
        <authorList>
            <consortium name="Pathogen Informatics"/>
            <person name="Doyle S."/>
        </authorList>
    </citation>
    <scope>NUCLEOTIDE SEQUENCE [LARGE SCALE GENOMIC DNA]</scope>
    <source>
        <strain evidence="1 2">NCTC13379</strain>
    </source>
</reference>
<comment type="caution">
    <text evidence="1">The sequence shown here is derived from an EMBL/GenBank/DDBJ whole genome shotgun (WGS) entry which is preliminary data.</text>
</comment>
<dbReference type="RefSeq" id="WP_002387610.1">
    <property type="nucleotide sequence ID" value="NZ_CP019513.1"/>
</dbReference>
<evidence type="ECO:0000313" key="1">
    <source>
        <dbReference type="EMBL" id="STQ83092.1"/>
    </source>
</evidence>
<sequence>MHKLKEIEILEEEIQSRILDHRYADSWEQATQISADIKKKEAELARLKKKVSK</sequence>
<evidence type="ECO:0000313" key="2">
    <source>
        <dbReference type="Proteomes" id="UP000254396"/>
    </source>
</evidence>